<dbReference type="SUPFAM" id="SSF48264">
    <property type="entry name" value="Cytochrome P450"/>
    <property type="match status" value="1"/>
</dbReference>
<dbReference type="PRINTS" id="PR00463">
    <property type="entry name" value="EP450I"/>
</dbReference>
<dbReference type="GO" id="GO:0016125">
    <property type="term" value="P:sterol metabolic process"/>
    <property type="evidence" value="ECO:0007669"/>
    <property type="project" value="TreeGrafter"/>
</dbReference>
<dbReference type="InterPro" id="IPR036396">
    <property type="entry name" value="Cyt_P450_sf"/>
</dbReference>
<evidence type="ECO:0000256" key="1">
    <source>
        <dbReference type="ARBA" id="ARBA00010617"/>
    </source>
</evidence>
<evidence type="ECO:0000256" key="3">
    <source>
        <dbReference type="ARBA" id="ARBA00022723"/>
    </source>
</evidence>
<dbReference type="KEGG" id="pmf:P9303_03561"/>
<sequence length="432" mass="47155">MASSDDAKLRPLPNTAALSGVLEAFAFFRDPAFAQKRFKRHGNVFETSLLGQPMVFIQGGQAISDLLAQPNAVEGWWPESVRKLLGSHSLANRNGASHRARRRVIGQLFSASALQRYSAGIISMVKDLADELQAATTALPLAERMRRFAFSVIATTVLGLEGTDRDELFVDFEIWTRALFSIPIALPGSSFAKALKARERLLKRLQKVLLKASNGNGGLDLLAGGLDEAGIPLTDEDVVEQLLLLLFAGYETTASSLSCLMRELLLNPQVETWLREEIDGLDWPPAPEQATTAYDQVNAPKLDAVVSEIMRLTPAVGGFFRRTKCALVIDGVEVPKNRVVQVALAASNRHGAGDLEAFRPQRHLDDGCSATLLPFGGGERVCLGKPLAELEIRLMVVGLFHQLRLHLIPDQDLTLQMLPSPTPRDGLLTKVL</sequence>
<dbReference type="Gene3D" id="1.10.630.10">
    <property type="entry name" value="Cytochrome P450"/>
    <property type="match status" value="1"/>
</dbReference>
<reference evidence="9 10" key="1">
    <citation type="journal article" date="2007" name="PLoS Genet.">
        <title>Patterns and implications of gene gain and loss in the evolution of Prochlorococcus.</title>
        <authorList>
            <person name="Kettler G.C."/>
            <person name="Martiny A.C."/>
            <person name="Huang K."/>
            <person name="Zucker J."/>
            <person name="Coleman M.L."/>
            <person name="Rodrigue S."/>
            <person name="Chen F."/>
            <person name="Lapidus A."/>
            <person name="Ferriera S."/>
            <person name="Johnson J."/>
            <person name="Steglich C."/>
            <person name="Church G.M."/>
            <person name="Richardson P."/>
            <person name="Chisholm S.W."/>
        </authorList>
    </citation>
    <scope>NUCLEOTIDE SEQUENCE [LARGE SCALE GENOMIC DNA]</scope>
    <source>
        <strain evidence="9 10">MIT 9303</strain>
    </source>
</reference>
<keyword evidence="5 7" id="KW-0408">Iron</keyword>
<dbReference type="GO" id="GO:0016705">
    <property type="term" value="F:oxidoreductase activity, acting on paired donors, with incorporation or reduction of molecular oxygen"/>
    <property type="evidence" value="ECO:0007669"/>
    <property type="project" value="InterPro"/>
</dbReference>
<evidence type="ECO:0000313" key="10">
    <source>
        <dbReference type="Proteomes" id="UP000002274"/>
    </source>
</evidence>
<evidence type="ECO:0000256" key="7">
    <source>
        <dbReference type="PIRSR" id="PIRSR602401-1"/>
    </source>
</evidence>
<name>A2C6J8_PROM3</name>
<organism evidence="9 10">
    <name type="scientific">Prochlorococcus marinus (strain MIT 9303)</name>
    <dbReference type="NCBI Taxonomy" id="59922"/>
    <lineage>
        <taxon>Bacteria</taxon>
        <taxon>Bacillati</taxon>
        <taxon>Cyanobacteriota</taxon>
        <taxon>Cyanophyceae</taxon>
        <taxon>Synechococcales</taxon>
        <taxon>Prochlorococcaceae</taxon>
        <taxon>Prochlorococcus</taxon>
    </lineage>
</organism>
<feature type="binding site" description="axial binding residue" evidence="7">
    <location>
        <position position="382"/>
    </location>
    <ligand>
        <name>heme</name>
        <dbReference type="ChEBI" id="CHEBI:30413"/>
    </ligand>
    <ligandPart>
        <name>Fe</name>
        <dbReference type="ChEBI" id="CHEBI:18248"/>
    </ligandPart>
</feature>
<evidence type="ECO:0000256" key="5">
    <source>
        <dbReference type="ARBA" id="ARBA00023004"/>
    </source>
</evidence>
<dbReference type="PANTHER" id="PTHR24286">
    <property type="entry name" value="CYTOCHROME P450 26"/>
    <property type="match status" value="1"/>
</dbReference>
<dbReference type="InterPro" id="IPR001128">
    <property type="entry name" value="Cyt_P450"/>
</dbReference>
<dbReference type="InterPro" id="IPR017972">
    <property type="entry name" value="Cyt_P450_CS"/>
</dbReference>
<protein>
    <submittedName>
        <fullName evidence="9">Cytochrome P450 enzyme</fullName>
    </submittedName>
</protein>
<comment type="cofactor">
    <cofactor evidence="7">
        <name>heme</name>
        <dbReference type="ChEBI" id="CHEBI:30413"/>
    </cofactor>
</comment>
<dbReference type="GO" id="GO:0005506">
    <property type="term" value="F:iron ion binding"/>
    <property type="evidence" value="ECO:0007669"/>
    <property type="project" value="InterPro"/>
</dbReference>
<dbReference type="STRING" id="59922.P9303_03561"/>
<dbReference type="HOGENOM" id="CLU_001570_15_6_3"/>
<evidence type="ECO:0000256" key="4">
    <source>
        <dbReference type="ARBA" id="ARBA00023002"/>
    </source>
</evidence>
<keyword evidence="2 7" id="KW-0349">Heme</keyword>
<dbReference type="GO" id="GO:0004497">
    <property type="term" value="F:monooxygenase activity"/>
    <property type="evidence" value="ECO:0007669"/>
    <property type="project" value="UniProtKB-KW"/>
</dbReference>
<proteinExistence type="inferred from homology"/>
<accession>A2C6J8</accession>
<keyword evidence="6 8" id="KW-0503">Monooxygenase</keyword>
<evidence type="ECO:0000256" key="2">
    <source>
        <dbReference type="ARBA" id="ARBA00022617"/>
    </source>
</evidence>
<dbReference type="EMBL" id="CP000554">
    <property type="protein sequence ID" value="ABM77108.1"/>
    <property type="molecule type" value="Genomic_DNA"/>
</dbReference>
<dbReference type="BioCyc" id="PMAR59922:G1G80-334-MONOMER"/>
<dbReference type="PANTHER" id="PTHR24286:SF384">
    <property type="entry name" value="P450, PUTATIVE (EUROFUNG)-RELATED"/>
    <property type="match status" value="1"/>
</dbReference>
<dbReference type="AlphaFoldDB" id="A2C6J8"/>
<dbReference type="RefSeq" id="WP_011825033.1">
    <property type="nucleotide sequence ID" value="NC_008820.1"/>
</dbReference>
<comment type="similarity">
    <text evidence="1 8">Belongs to the cytochrome P450 family.</text>
</comment>
<keyword evidence="4 8" id="KW-0560">Oxidoreductase</keyword>
<keyword evidence="3 7" id="KW-0479">Metal-binding</keyword>
<dbReference type="Proteomes" id="UP000002274">
    <property type="component" value="Chromosome"/>
</dbReference>
<evidence type="ECO:0000256" key="6">
    <source>
        <dbReference type="ARBA" id="ARBA00023033"/>
    </source>
</evidence>
<dbReference type="GO" id="GO:0020037">
    <property type="term" value="F:heme binding"/>
    <property type="evidence" value="ECO:0007669"/>
    <property type="project" value="InterPro"/>
</dbReference>
<dbReference type="PROSITE" id="PS00086">
    <property type="entry name" value="CYTOCHROME_P450"/>
    <property type="match status" value="1"/>
</dbReference>
<dbReference type="Pfam" id="PF00067">
    <property type="entry name" value="p450"/>
    <property type="match status" value="1"/>
</dbReference>
<evidence type="ECO:0000256" key="8">
    <source>
        <dbReference type="RuleBase" id="RU000461"/>
    </source>
</evidence>
<dbReference type="PRINTS" id="PR00385">
    <property type="entry name" value="P450"/>
</dbReference>
<dbReference type="InterPro" id="IPR002401">
    <property type="entry name" value="Cyt_P450_E_grp-I"/>
</dbReference>
<gene>
    <name evidence="9" type="primary">cypX</name>
    <name evidence="9" type="ordered locus">P9303_03561</name>
</gene>
<evidence type="ECO:0000313" key="9">
    <source>
        <dbReference type="EMBL" id="ABM77108.1"/>
    </source>
</evidence>